<protein>
    <submittedName>
        <fullName evidence="2">Uncharacterized protein</fullName>
    </submittedName>
</protein>
<dbReference type="Proteomes" id="UP001066276">
    <property type="component" value="Chromosome 6"/>
</dbReference>
<evidence type="ECO:0000256" key="1">
    <source>
        <dbReference type="SAM" id="MobiDB-lite"/>
    </source>
</evidence>
<proteinExistence type="predicted"/>
<comment type="caution">
    <text evidence="2">The sequence shown here is derived from an EMBL/GenBank/DDBJ whole genome shotgun (WGS) entry which is preliminary data.</text>
</comment>
<evidence type="ECO:0000313" key="3">
    <source>
        <dbReference type="Proteomes" id="UP001066276"/>
    </source>
</evidence>
<sequence length="149" mass="16338">MSTCQFMLQRCAKALRHMGLHTGDEDTPSSMRYHRTATRIRTHCYAYLYWLPPRPQAGPACPAWLCRTGAVTPAERGKQPVSTECPTSRIYASPGAPVRQLAPPVSSPSRTMDCRNCPSSPATPGPSTPAPQCVTLVAEGVKREREQKN</sequence>
<organism evidence="2 3">
    <name type="scientific">Pleurodeles waltl</name>
    <name type="common">Iberian ribbed newt</name>
    <dbReference type="NCBI Taxonomy" id="8319"/>
    <lineage>
        <taxon>Eukaryota</taxon>
        <taxon>Metazoa</taxon>
        <taxon>Chordata</taxon>
        <taxon>Craniata</taxon>
        <taxon>Vertebrata</taxon>
        <taxon>Euteleostomi</taxon>
        <taxon>Amphibia</taxon>
        <taxon>Batrachia</taxon>
        <taxon>Caudata</taxon>
        <taxon>Salamandroidea</taxon>
        <taxon>Salamandridae</taxon>
        <taxon>Pleurodelinae</taxon>
        <taxon>Pleurodeles</taxon>
    </lineage>
</organism>
<name>A0AAV7QW80_PLEWA</name>
<accession>A0AAV7QW80</accession>
<reference evidence="2" key="1">
    <citation type="journal article" date="2022" name="bioRxiv">
        <title>Sequencing and chromosome-scale assembly of the giantPleurodeles waltlgenome.</title>
        <authorList>
            <person name="Brown T."/>
            <person name="Elewa A."/>
            <person name="Iarovenko S."/>
            <person name="Subramanian E."/>
            <person name="Araus A.J."/>
            <person name="Petzold A."/>
            <person name="Susuki M."/>
            <person name="Suzuki K.-i.T."/>
            <person name="Hayashi T."/>
            <person name="Toyoda A."/>
            <person name="Oliveira C."/>
            <person name="Osipova E."/>
            <person name="Leigh N.D."/>
            <person name="Simon A."/>
            <person name="Yun M.H."/>
        </authorList>
    </citation>
    <scope>NUCLEOTIDE SEQUENCE</scope>
    <source>
        <strain evidence="2">20211129_DDA</strain>
        <tissue evidence="2">Liver</tissue>
    </source>
</reference>
<dbReference type="AlphaFoldDB" id="A0AAV7QW80"/>
<dbReference type="EMBL" id="JANPWB010000010">
    <property type="protein sequence ID" value="KAJ1144676.1"/>
    <property type="molecule type" value="Genomic_DNA"/>
</dbReference>
<gene>
    <name evidence="2" type="ORF">NDU88_010973</name>
</gene>
<evidence type="ECO:0000313" key="2">
    <source>
        <dbReference type="EMBL" id="KAJ1144676.1"/>
    </source>
</evidence>
<keyword evidence="3" id="KW-1185">Reference proteome</keyword>
<feature type="region of interest" description="Disordered" evidence="1">
    <location>
        <begin position="92"/>
        <end position="132"/>
    </location>
</feature>